<protein>
    <submittedName>
        <fullName evidence="1">HAD family hydrolase</fullName>
        <ecNumber evidence="1">3.1.3.-</ecNumber>
    </submittedName>
</protein>
<dbReference type="RefSeq" id="WP_377249518.1">
    <property type="nucleotide sequence ID" value="NZ_JBHLUH010000012.1"/>
</dbReference>
<dbReference type="SFLD" id="SFLDS00003">
    <property type="entry name" value="Haloacid_Dehalogenase"/>
    <property type="match status" value="1"/>
</dbReference>
<dbReference type="Gene3D" id="3.40.50.1000">
    <property type="entry name" value="HAD superfamily/HAD-like"/>
    <property type="match status" value="1"/>
</dbReference>
<accession>A0ABV6M0N3</accession>
<dbReference type="InterPro" id="IPR006439">
    <property type="entry name" value="HAD-SF_hydro_IA"/>
</dbReference>
<dbReference type="EC" id="3.1.3.-" evidence="1"/>
<comment type="caution">
    <text evidence="1">The sequence shown here is derived from an EMBL/GenBank/DDBJ whole genome shotgun (WGS) entry which is preliminary data.</text>
</comment>
<organism evidence="1 2">
    <name type="scientific">Phytohabitans kaempferiae</name>
    <dbReference type="NCBI Taxonomy" id="1620943"/>
    <lineage>
        <taxon>Bacteria</taxon>
        <taxon>Bacillati</taxon>
        <taxon>Actinomycetota</taxon>
        <taxon>Actinomycetes</taxon>
        <taxon>Micromonosporales</taxon>
        <taxon>Micromonosporaceae</taxon>
    </lineage>
</organism>
<evidence type="ECO:0000313" key="2">
    <source>
        <dbReference type="Proteomes" id="UP001589867"/>
    </source>
</evidence>
<keyword evidence="2" id="KW-1185">Reference proteome</keyword>
<sequence length="233" mass="25066">MSAYHAVLFDFYGTLTLSTRRGPAHAAVAQALGCTTEALFAVLDRSYYERARGLYGSAEETMRWIAEQLGVHPSPRTLRAALAARNQAMRADTTLRLDAVPTLRALRRRGLATAVVSDCTHELPALLPTLPVAGLLDARAYSVEIGRCKPDPVIYLEACERLGVQPSDCLYVGDGGSQELTGAAMLGMTPVRLAAPDLAHHLIFNAETDWTGLTVTALTELPLLVDRTPVPVG</sequence>
<dbReference type="PANTHER" id="PTHR46649:SF4">
    <property type="entry name" value="HALOACID DEHALOGENASE-LIKE HYDROLASE (HAD) SUPERFAMILY PROTEIN"/>
    <property type="match status" value="1"/>
</dbReference>
<dbReference type="SUPFAM" id="SSF56784">
    <property type="entry name" value="HAD-like"/>
    <property type="match status" value="1"/>
</dbReference>
<dbReference type="InterPro" id="IPR036412">
    <property type="entry name" value="HAD-like_sf"/>
</dbReference>
<dbReference type="Pfam" id="PF00702">
    <property type="entry name" value="Hydrolase"/>
    <property type="match status" value="1"/>
</dbReference>
<gene>
    <name evidence="1" type="ORF">ACFFIA_11320</name>
</gene>
<dbReference type="InterPro" id="IPR023214">
    <property type="entry name" value="HAD_sf"/>
</dbReference>
<dbReference type="NCBIfam" id="TIGR01509">
    <property type="entry name" value="HAD-SF-IA-v3"/>
    <property type="match status" value="1"/>
</dbReference>
<keyword evidence="1" id="KW-0378">Hydrolase</keyword>
<name>A0ABV6M0N3_9ACTN</name>
<dbReference type="EMBL" id="JBHLUH010000012">
    <property type="protein sequence ID" value="MFC0528250.1"/>
    <property type="molecule type" value="Genomic_DNA"/>
</dbReference>
<dbReference type="GO" id="GO:0016787">
    <property type="term" value="F:hydrolase activity"/>
    <property type="evidence" value="ECO:0007669"/>
    <property type="project" value="UniProtKB-KW"/>
</dbReference>
<reference evidence="1 2" key="1">
    <citation type="submission" date="2024-09" db="EMBL/GenBank/DDBJ databases">
        <authorList>
            <person name="Sun Q."/>
            <person name="Mori K."/>
        </authorList>
    </citation>
    <scope>NUCLEOTIDE SEQUENCE [LARGE SCALE GENOMIC DNA]</scope>
    <source>
        <strain evidence="1 2">TBRC 3947</strain>
    </source>
</reference>
<evidence type="ECO:0000313" key="1">
    <source>
        <dbReference type="EMBL" id="MFC0528250.1"/>
    </source>
</evidence>
<dbReference type="Proteomes" id="UP001589867">
    <property type="component" value="Unassembled WGS sequence"/>
</dbReference>
<dbReference type="SFLD" id="SFLDG01129">
    <property type="entry name" value="C1.5:_HAD__Beta-PGM__Phosphata"/>
    <property type="match status" value="1"/>
</dbReference>
<proteinExistence type="predicted"/>
<dbReference type="PANTHER" id="PTHR46649">
    <property type="match status" value="1"/>
</dbReference>